<comment type="caution">
    <text evidence="1">The sequence shown here is derived from an EMBL/GenBank/DDBJ whole genome shotgun (WGS) entry which is preliminary data.</text>
</comment>
<dbReference type="EMBL" id="JABELV010000025">
    <property type="protein sequence ID" value="KAG7562786.1"/>
    <property type="molecule type" value="Genomic_DNA"/>
</dbReference>
<keyword evidence="2" id="KW-1185">Reference proteome</keyword>
<protein>
    <submittedName>
        <fullName evidence="1">Uncharacterized protein</fullName>
    </submittedName>
</protein>
<reference evidence="1" key="1">
    <citation type="submission" date="2020-04" db="EMBL/GenBank/DDBJ databases">
        <title>Analysis of mating type loci in Filobasidium floriforme.</title>
        <authorList>
            <person name="Nowrousian M."/>
        </authorList>
    </citation>
    <scope>NUCLEOTIDE SEQUENCE</scope>
    <source>
        <strain evidence="1">CBS 6242</strain>
    </source>
</reference>
<sequence>MSPIPTPFNPGDLGGKIVGAATTAAAAVTSVAPVVTSVAPQATKIAGDAAPVLADVAKNAAGGFDLEKMAKEMAMMKFHLVCLVAKNYIREVWNSNRGLLQFIMLVLFVLLWRQLSRWIAQLCGVWAYYRTRRQGKKWLRAVVPWKNSDRILKFDDDARLEELEAMLAKRLAKVNELFQENPIPDFDICRASRLRTDLEKDCRFKGRISSRLKRALKRFLYYVGLWWIADFRADKDRYKSIFDKSVKKRETQDEKTG</sequence>
<dbReference type="Proteomes" id="UP000812966">
    <property type="component" value="Unassembled WGS sequence"/>
</dbReference>
<evidence type="ECO:0000313" key="2">
    <source>
        <dbReference type="Proteomes" id="UP000812966"/>
    </source>
</evidence>
<accession>A0A8K0NS03</accession>
<dbReference type="AlphaFoldDB" id="A0A8K0NS03"/>
<gene>
    <name evidence="1" type="ORF">FFLO_01741</name>
</gene>
<organism evidence="1 2">
    <name type="scientific">Filobasidium floriforme</name>
    <dbReference type="NCBI Taxonomy" id="5210"/>
    <lineage>
        <taxon>Eukaryota</taxon>
        <taxon>Fungi</taxon>
        <taxon>Dikarya</taxon>
        <taxon>Basidiomycota</taxon>
        <taxon>Agaricomycotina</taxon>
        <taxon>Tremellomycetes</taxon>
        <taxon>Filobasidiales</taxon>
        <taxon>Filobasidiaceae</taxon>
        <taxon>Filobasidium</taxon>
    </lineage>
</organism>
<evidence type="ECO:0000313" key="1">
    <source>
        <dbReference type="EMBL" id="KAG7562786.1"/>
    </source>
</evidence>
<name>A0A8K0NS03_9TREE</name>
<proteinExistence type="predicted"/>